<keyword evidence="11" id="KW-1185">Reference proteome</keyword>
<dbReference type="InterPro" id="IPR043429">
    <property type="entry name" value="ArtM/GltK/GlnP/TcyL/YhdX-like"/>
</dbReference>
<feature type="domain" description="ABC transmembrane type-1" evidence="9">
    <location>
        <begin position="145"/>
        <end position="343"/>
    </location>
</feature>
<keyword evidence="7 8" id="KW-0472">Membrane</keyword>
<evidence type="ECO:0000313" key="11">
    <source>
        <dbReference type="Proteomes" id="UP001305521"/>
    </source>
</evidence>
<dbReference type="NCBIfam" id="TIGR01726">
    <property type="entry name" value="HEQRo_perm_3TM"/>
    <property type="match status" value="1"/>
</dbReference>
<feature type="transmembrane region" description="Helical" evidence="8">
    <location>
        <begin position="294"/>
        <end position="312"/>
    </location>
</feature>
<evidence type="ECO:0000259" key="9">
    <source>
        <dbReference type="PROSITE" id="PS50928"/>
    </source>
</evidence>
<dbReference type="Gene3D" id="1.10.3720.10">
    <property type="entry name" value="MetI-like"/>
    <property type="match status" value="1"/>
</dbReference>
<feature type="transmembrane region" description="Helical" evidence="8">
    <location>
        <begin position="115"/>
        <end position="139"/>
    </location>
</feature>
<dbReference type="InterPro" id="IPR010065">
    <property type="entry name" value="AA_ABC_transptr_permease_3TM"/>
</dbReference>
<organism evidence="10 11">
    <name type="scientific">Sediminicoccus rosea</name>
    <dbReference type="NCBI Taxonomy" id="1225128"/>
    <lineage>
        <taxon>Bacteria</taxon>
        <taxon>Pseudomonadati</taxon>
        <taxon>Pseudomonadota</taxon>
        <taxon>Alphaproteobacteria</taxon>
        <taxon>Acetobacterales</taxon>
        <taxon>Roseomonadaceae</taxon>
        <taxon>Sediminicoccus</taxon>
    </lineage>
</organism>
<evidence type="ECO:0000256" key="1">
    <source>
        <dbReference type="ARBA" id="ARBA00004429"/>
    </source>
</evidence>
<dbReference type="Pfam" id="PF00528">
    <property type="entry name" value="BPD_transp_1"/>
    <property type="match status" value="1"/>
</dbReference>
<dbReference type="Proteomes" id="UP001305521">
    <property type="component" value="Chromosome"/>
</dbReference>
<keyword evidence="4" id="KW-1003">Cell membrane</keyword>
<evidence type="ECO:0000256" key="7">
    <source>
        <dbReference type="ARBA" id="ARBA00023136"/>
    </source>
</evidence>
<accession>A0ABZ0PNW5</accession>
<sequence length="355" mass="39168">MAAPALPTFTERSVAFARACFNGPVNIAISAACIALLVWLVPPLFSWAVLNATWNGTAAQCREAGGACWAFIREKFWFSVFGLYPYEERWRPGVMLIILVTLVICSTFRAFWNKWLLVAWVVAAPTMLILMGGGVFGLTPVATRLWGGITITGIIAVYGLALGYPLAILLALGRRSNLTLVRWFSTIVIECVRGVPLISLLFMAAIMLPLFLPEGITLDRLARVLVAYTIFTAAYMAEVVRGGLQAMPRGQYEAADAVGLSYWQKMRLVILPQALSITIPSQVNTFIGLFKDTTLVIVIGVFDFFTTLRSALGDPNWLGFPTEAYVFAAGVYFVLCFAMSKYSQKLERDFQPAQR</sequence>
<name>A0ABZ0PNW5_9PROT</name>
<evidence type="ECO:0000256" key="5">
    <source>
        <dbReference type="ARBA" id="ARBA00022692"/>
    </source>
</evidence>
<feature type="transmembrane region" description="Helical" evidence="8">
    <location>
        <begin position="145"/>
        <end position="173"/>
    </location>
</feature>
<protein>
    <submittedName>
        <fullName evidence="10">Amino acid ABC transporter permease</fullName>
    </submittedName>
</protein>
<dbReference type="PANTHER" id="PTHR30614">
    <property type="entry name" value="MEMBRANE COMPONENT OF AMINO ACID ABC TRANSPORTER"/>
    <property type="match status" value="1"/>
</dbReference>
<keyword evidence="5 8" id="KW-0812">Transmembrane</keyword>
<feature type="transmembrane region" description="Helical" evidence="8">
    <location>
        <begin position="194"/>
        <end position="212"/>
    </location>
</feature>
<evidence type="ECO:0000256" key="8">
    <source>
        <dbReference type="RuleBase" id="RU363032"/>
    </source>
</evidence>
<proteinExistence type="inferred from homology"/>
<dbReference type="PROSITE" id="PS50928">
    <property type="entry name" value="ABC_TM1"/>
    <property type="match status" value="1"/>
</dbReference>
<comment type="subcellular location">
    <subcellularLocation>
        <location evidence="1">Cell inner membrane</location>
        <topology evidence="1">Multi-pass membrane protein</topology>
    </subcellularLocation>
    <subcellularLocation>
        <location evidence="8">Cell membrane</location>
        <topology evidence="8">Multi-pass membrane protein</topology>
    </subcellularLocation>
</comment>
<feature type="transmembrane region" description="Helical" evidence="8">
    <location>
        <begin position="21"/>
        <end position="41"/>
    </location>
</feature>
<reference evidence="10 11" key="1">
    <citation type="submission" date="2023-11" db="EMBL/GenBank/DDBJ databases">
        <title>Arctic aerobic anoxygenic photoheterotroph Sediminicoccus rosea KRV36 adapts its photosynthesis to long days of polar summer.</title>
        <authorList>
            <person name="Tomasch J."/>
            <person name="Kopejtka K."/>
            <person name="Bily T."/>
            <person name="Gardiner A.T."/>
            <person name="Gardian Z."/>
            <person name="Shivaramu S."/>
            <person name="Koblizek M."/>
            <person name="Engelhardt F."/>
            <person name="Kaftan D."/>
        </authorList>
    </citation>
    <scope>NUCLEOTIDE SEQUENCE [LARGE SCALE GENOMIC DNA]</scope>
    <source>
        <strain evidence="10 11">R-30</strain>
    </source>
</reference>
<dbReference type="PANTHER" id="PTHR30614:SF41">
    <property type="entry name" value="INNER MEMBRANE AMINO-ACID ABC TRANSPORTER PERMEASE PROTEIN YHDY"/>
    <property type="match status" value="1"/>
</dbReference>
<evidence type="ECO:0000256" key="6">
    <source>
        <dbReference type="ARBA" id="ARBA00022989"/>
    </source>
</evidence>
<dbReference type="CDD" id="cd06261">
    <property type="entry name" value="TM_PBP2"/>
    <property type="match status" value="1"/>
</dbReference>
<dbReference type="SUPFAM" id="SSF161098">
    <property type="entry name" value="MetI-like"/>
    <property type="match status" value="1"/>
</dbReference>
<evidence type="ECO:0000256" key="4">
    <source>
        <dbReference type="ARBA" id="ARBA00022475"/>
    </source>
</evidence>
<evidence type="ECO:0000256" key="2">
    <source>
        <dbReference type="ARBA" id="ARBA00010072"/>
    </source>
</evidence>
<gene>
    <name evidence="10" type="ORF">R9Z33_11160</name>
</gene>
<comment type="similarity">
    <text evidence="2">Belongs to the binding-protein-dependent transport system permease family. HisMQ subfamily.</text>
</comment>
<feature type="transmembrane region" description="Helical" evidence="8">
    <location>
        <begin position="224"/>
        <end position="244"/>
    </location>
</feature>
<feature type="transmembrane region" description="Helical" evidence="8">
    <location>
        <begin position="90"/>
        <end position="108"/>
    </location>
</feature>
<feature type="transmembrane region" description="Helical" evidence="8">
    <location>
        <begin position="324"/>
        <end position="342"/>
    </location>
</feature>
<dbReference type="EMBL" id="CP137852">
    <property type="protein sequence ID" value="WPB87421.1"/>
    <property type="molecule type" value="Genomic_DNA"/>
</dbReference>
<evidence type="ECO:0000256" key="3">
    <source>
        <dbReference type="ARBA" id="ARBA00022448"/>
    </source>
</evidence>
<keyword evidence="6 8" id="KW-1133">Transmembrane helix</keyword>
<dbReference type="InterPro" id="IPR035906">
    <property type="entry name" value="MetI-like_sf"/>
</dbReference>
<keyword evidence="3 8" id="KW-0813">Transport</keyword>
<dbReference type="RefSeq" id="WP_318651374.1">
    <property type="nucleotide sequence ID" value="NZ_CP137852.1"/>
</dbReference>
<evidence type="ECO:0000313" key="10">
    <source>
        <dbReference type="EMBL" id="WPB87421.1"/>
    </source>
</evidence>
<dbReference type="InterPro" id="IPR000515">
    <property type="entry name" value="MetI-like"/>
</dbReference>